<dbReference type="PANTHER" id="PTHR24006">
    <property type="entry name" value="UBIQUITIN CARBOXYL-TERMINAL HYDROLASE"/>
    <property type="match status" value="1"/>
</dbReference>
<evidence type="ECO:0000256" key="1">
    <source>
        <dbReference type="ARBA" id="ARBA00000707"/>
    </source>
</evidence>
<dbReference type="InterPro" id="IPR038765">
    <property type="entry name" value="Papain-like_cys_pep_sf"/>
</dbReference>
<dbReference type="GO" id="GO:0006508">
    <property type="term" value="P:proteolysis"/>
    <property type="evidence" value="ECO:0007669"/>
    <property type="project" value="UniProtKB-KW"/>
</dbReference>
<evidence type="ECO:0000313" key="10">
    <source>
        <dbReference type="EMBL" id="RKP11960.1"/>
    </source>
</evidence>
<dbReference type="EC" id="3.4.19.12" evidence="3"/>
<keyword evidence="6" id="KW-0378">Hydrolase</keyword>
<dbReference type="AlphaFoldDB" id="A0A4P9Y292"/>
<evidence type="ECO:0000256" key="4">
    <source>
        <dbReference type="ARBA" id="ARBA00022670"/>
    </source>
</evidence>
<evidence type="ECO:0000256" key="3">
    <source>
        <dbReference type="ARBA" id="ARBA00012759"/>
    </source>
</evidence>
<keyword evidence="5" id="KW-0833">Ubl conjugation pathway</keyword>
<accession>A0A4P9Y292</accession>
<keyword evidence="4" id="KW-0645">Protease</keyword>
<protein>
    <recommendedName>
        <fullName evidence="3">ubiquitinyl hydrolase 1</fullName>
        <ecNumber evidence="3">3.4.19.12</ecNumber>
    </recommendedName>
</protein>
<keyword evidence="11" id="KW-1185">Reference proteome</keyword>
<gene>
    <name evidence="10" type="ORF">BJ684DRAFT_12187</name>
</gene>
<dbReference type="SUPFAM" id="SSF54001">
    <property type="entry name" value="Cysteine proteinases"/>
    <property type="match status" value="1"/>
</dbReference>
<evidence type="ECO:0000256" key="8">
    <source>
        <dbReference type="SAM" id="MobiDB-lite"/>
    </source>
</evidence>
<dbReference type="PROSITE" id="PS50235">
    <property type="entry name" value="USP_3"/>
    <property type="match status" value="1"/>
</dbReference>
<evidence type="ECO:0000256" key="5">
    <source>
        <dbReference type="ARBA" id="ARBA00022786"/>
    </source>
</evidence>
<dbReference type="GO" id="GO:0016579">
    <property type="term" value="P:protein deubiquitination"/>
    <property type="evidence" value="ECO:0007669"/>
    <property type="project" value="InterPro"/>
</dbReference>
<organism evidence="10 11">
    <name type="scientific">Piptocephalis cylindrospora</name>
    <dbReference type="NCBI Taxonomy" id="1907219"/>
    <lineage>
        <taxon>Eukaryota</taxon>
        <taxon>Fungi</taxon>
        <taxon>Fungi incertae sedis</taxon>
        <taxon>Zoopagomycota</taxon>
        <taxon>Zoopagomycotina</taxon>
        <taxon>Zoopagomycetes</taxon>
        <taxon>Zoopagales</taxon>
        <taxon>Piptocephalidaceae</taxon>
        <taxon>Piptocephalis</taxon>
    </lineage>
</organism>
<evidence type="ECO:0000259" key="9">
    <source>
        <dbReference type="PROSITE" id="PS50235"/>
    </source>
</evidence>
<evidence type="ECO:0000256" key="2">
    <source>
        <dbReference type="ARBA" id="ARBA00009085"/>
    </source>
</evidence>
<dbReference type="InterPro" id="IPR018200">
    <property type="entry name" value="USP_CS"/>
</dbReference>
<comment type="similarity">
    <text evidence="2">Belongs to the peptidase C19 family.</text>
</comment>
<evidence type="ECO:0000256" key="7">
    <source>
        <dbReference type="ARBA" id="ARBA00022807"/>
    </source>
</evidence>
<evidence type="ECO:0000256" key="6">
    <source>
        <dbReference type="ARBA" id="ARBA00022801"/>
    </source>
</evidence>
<proteinExistence type="inferred from homology"/>
<dbReference type="GO" id="GO:0005634">
    <property type="term" value="C:nucleus"/>
    <property type="evidence" value="ECO:0007669"/>
    <property type="project" value="TreeGrafter"/>
</dbReference>
<comment type="catalytic activity">
    <reaction evidence="1">
        <text>Thiol-dependent hydrolysis of ester, thioester, amide, peptide and isopeptide bonds formed by the C-terminal Gly of ubiquitin (a 76-residue protein attached to proteins as an intracellular targeting signal).</text>
        <dbReference type="EC" id="3.4.19.12"/>
    </reaction>
</comment>
<dbReference type="CDD" id="cd02257">
    <property type="entry name" value="Peptidase_C19"/>
    <property type="match status" value="1"/>
</dbReference>
<dbReference type="InterPro" id="IPR028889">
    <property type="entry name" value="USP"/>
</dbReference>
<dbReference type="PANTHER" id="PTHR24006:SF888">
    <property type="entry name" value="UBIQUITIN CARBOXYL-TERMINAL HYDROLASE 30"/>
    <property type="match status" value="1"/>
</dbReference>
<sequence>MYVEDEAEAPVTQALADLLTEINEPTSNRSLLPTLLIQAFGPDNHILNADQQDAQEFYQILSSALGTECDQCQPSHISGLTDLLCMPPPSRVHTGEVRSPFIGLLASRLACTTCDYTEAIRHFTFDNLSCNIPSTYQATLGECLQDYVRLEPLEDARCRRCSLTATLTWLEERSQKPGLPKKVRREVEDRASRVRLALKTNPAMELPGIKMEPGRSRLSTKQSLIAQAPPSLCLHLARSTFSSYGHILKNNALVTFPATLDLAPYMTSGTLRTTARSTMSPPSSRPIRYRLTSVIVHYGSHEDGHYVAFRRGIHGDGATGEEVWWRVSDSRVDRVSLQQVLRENPYILFYERLPEDPKITSVTEALGGTWKEKFRDGTGIEEPAAVPAPPFLSNGHSLNGKPLEKEVDTGADTVADVDVIMDEALAFVVKEKGGREADQRVPEPPEKDPPMV</sequence>
<keyword evidence="7" id="KW-0788">Thiol protease</keyword>
<dbReference type="GO" id="GO:0005829">
    <property type="term" value="C:cytosol"/>
    <property type="evidence" value="ECO:0007669"/>
    <property type="project" value="TreeGrafter"/>
</dbReference>
<dbReference type="Proteomes" id="UP000267251">
    <property type="component" value="Unassembled WGS sequence"/>
</dbReference>
<dbReference type="PROSITE" id="PS00973">
    <property type="entry name" value="USP_2"/>
    <property type="match status" value="1"/>
</dbReference>
<dbReference type="GO" id="GO:0004843">
    <property type="term" value="F:cysteine-type deubiquitinase activity"/>
    <property type="evidence" value="ECO:0007669"/>
    <property type="project" value="UniProtKB-EC"/>
</dbReference>
<reference evidence="11" key="1">
    <citation type="journal article" date="2018" name="Nat. Microbiol.">
        <title>Leveraging single-cell genomics to expand the fungal tree of life.</title>
        <authorList>
            <person name="Ahrendt S.R."/>
            <person name="Quandt C.A."/>
            <person name="Ciobanu D."/>
            <person name="Clum A."/>
            <person name="Salamov A."/>
            <person name="Andreopoulos B."/>
            <person name="Cheng J.F."/>
            <person name="Woyke T."/>
            <person name="Pelin A."/>
            <person name="Henrissat B."/>
            <person name="Reynolds N.K."/>
            <person name="Benny G.L."/>
            <person name="Smith M.E."/>
            <person name="James T.Y."/>
            <person name="Grigoriev I.V."/>
        </authorList>
    </citation>
    <scope>NUCLEOTIDE SEQUENCE [LARGE SCALE GENOMIC DNA]</scope>
</reference>
<feature type="region of interest" description="Disordered" evidence="8">
    <location>
        <begin position="431"/>
        <end position="452"/>
    </location>
</feature>
<evidence type="ECO:0000313" key="11">
    <source>
        <dbReference type="Proteomes" id="UP000267251"/>
    </source>
</evidence>
<dbReference type="InterPro" id="IPR001394">
    <property type="entry name" value="Peptidase_C19_UCH"/>
</dbReference>
<name>A0A4P9Y292_9FUNG</name>
<dbReference type="Gene3D" id="3.90.70.10">
    <property type="entry name" value="Cysteine proteinases"/>
    <property type="match status" value="1"/>
</dbReference>
<feature type="domain" description="USP" evidence="9">
    <location>
        <begin position="1"/>
        <end position="353"/>
    </location>
</feature>
<dbReference type="EMBL" id="KZ988555">
    <property type="protein sequence ID" value="RKP11960.1"/>
    <property type="molecule type" value="Genomic_DNA"/>
</dbReference>
<dbReference type="Pfam" id="PF00443">
    <property type="entry name" value="UCH"/>
    <property type="match status" value="1"/>
</dbReference>
<dbReference type="InterPro" id="IPR050164">
    <property type="entry name" value="Peptidase_C19"/>
</dbReference>
<dbReference type="OrthoDB" id="2020758at2759"/>